<keyword evidence="3" id="KW-0964">Secreted</keyword>
<protein>
    <recommendedName>
        <fullName evidence="10">Attacin C-terminal domain-containing protein</fullName>
    </recommendedName>
</protein>
<evidence type="ECO:0000256" key="5">
    <source>
        <dbReference type="ARBA" id="ARBA00022588"/>
    </source>
</evidence>
<comment type="subcellular location">
    <subcellularLocation>
        <location evidence="1">Secreted</location>
    </subcellularLocation>
</comment>
<dbReference type="AlphaFoldDB" id="N6UI90"/>
<feature type="chain" id="PRO_5011208581" description="Attacin C-terminal domain-containing protein" evidence="9">
    <location>
        <begin position="21"/>
        <end position="140"/>
    </location>
</feature>
<evidence type="ECO:0000256" key="1">
    <source>
        <dbReference type="ARBA" id="ARBA00004613"/>
    </source>
</evidence>
<dbReference type="GO" id="GO:0045087">
    <property type="term" value="P:innate immune response"/>
    <property type="evidence" value="ECO:0007669"/>
    <property type="project" value="UniProtKB-KW"/>
</dbReference>
<evidence type="ECO:0000313" key="12">
    <source>
        <dbReference type="EMBL" id="ENN83532.1"/>
    </source>
</evidence>
<proteinExistence type="inferred from homology"/>
<keyword evidence="6" id="KW-0391">Immunity</keyword>
<feature type="signal peptide" evidence="9">
    <location>
        <begin position="1"/>
        <end position="20"/>
    </location>
</feature>
<feature type="domain" description="Attacin C-terminal" evidence="10">
    <location>
        <begin position="59"/>
        <end position="140"/>
    </location>
</feature>
<accession>N6UI90</accession>
<dbReference type="KEGG" id="dpa:109543392"/>
<dbReference type="OrthoDB" id="6751969at2759"/>
<organism evidence="11">
    <name type="scientific">Dendroctonus ponderosae</name>
    <name type="common">Mountain pine beetle</name>
    <dbReference type="NCBI Taxonomy" id="77166"/>
    <lineage>
        <taxon>Eukaryota</taxon>
        <taxon>Metazoa</taxon>
        <taxon>Ecdysozoa</taxon>
        <taxon>Arthropoda</taxon>
        <taxon>Hexapoda</taxon>
        <taxon>Insecta</taxon>
        <taxon>Pterygota</taxon>
        <taxon>Neoptera</taxon>
        <taxon>Endopterygota</taxon>
        <taxon>Coleoptera</taxon>
        <taxon>Polyphaga</taxon>
        <taxon>Cucujiformia</taxon>
        <taxon>Curculionidae</taxon>
        <taxon>Scolytinae</taxon>
        <taxon>Dendroctonus</taxon>
    </lineage>
</organism>
<feature type="compositionally biased region" description="Gly residues" evidence="8">
    <location>
        <begin position="52"/>
        <end position="65"/>
    </location>
</feature>
<keyword evidence="14" id="KW-1185">Reference proteome</keyword>
<sequence>MQFQLFSGFVLFAVLACAFAFPLQAPEDQEEEQFALKPPASRLKREAAEWSGAGGANGKSQGGYAGFVNPNGSKGSVGYGHANGQGHTVSVDGRVPVWSNKNRYGESTLNVGGGATQHFGGPAGNRNLDRRVGVDFNHRF</sequence>
<name>N6UI90_DENPD</name>
<keyword evidence="7" id="KW-0044">Antibiotic</keyword>
<keyword evidence="4" id="KW-0929">Antimicrobial</keyword>
<feature type="region of interest" description="Disordered" evidence="8">
    <location>
        <begin position="35"/>
        <end position="67"/>
    </location>
</feature>
<evidence type="ECO:0000256" key="3">
    <source>
        <dbReference type="ARBA" id="ARBA00022525"/>
    </source>
</evidence>
<gene>
    <name evidence="13" type="primary">109543392</name>
    <name evidence="12" type="ORF">YQE_00112</name>
    <name evidence="11" type="ORF">YQE_03210</name>
</gene>
<evidence type="ECO:0000256" key="7">
    <source>
        <dbReference type="ARBA" id="ARBA00023022"/>
    </source>
</evidence>
<dbReference type="InterPro" id="IPR005521">
    <property type="entry name" value="Attacin_C"/>
</dbReference>
<reference evidence="11 14" key="1">
    <citation type="journal article" date="2013" name="Genome Biol.">
        <title>Draft genome of the mountain pine beetle, Dendroctonus ponderosae Hopkins, a major forest pest.</title>
        <authorList>
            <person name="Keeling C.I."/>
            <person name="Yuen M.M."/>
            <person name="Liao N.Y."/>
            <person name="Docking T.R."/>
            <person name="Chan S.K."/>
            <person name="Taylor G.A."/>
            <person name="Palmquist D.L."/>
            <person name="Jackman S.D."/>
            <person name="Nguyen A."/>
            <person name="Li M."/>
            <person name="Henderson H."/>
            <person name="Janes J.K."/>
            <person name="Zhao Y."/>
            <person name="Pandoh P."/>
            <person name="Moore R."/>
            <person name="Sperling F.A."/>
            <person name="Huber D.P."/>
            <person name="Birol I."/>
            <person name="Jones S.J."/>
            <person name="Bohlmann J."/>
        </authorList>
    </citation>
    <scope>NUCLEOTIDE SEQUENCE</scope>
</reference>
<dbReference type="Proteomes" id="UP000019118">
    <property type="component" value="Unassembled WGS sequence"/>
</dbReference>
<dbReference type="EnsemblMetazoa" id="XM_019913127.1">
    <property type="protein sequence ID" value="XP_019768686.1"/>
    <property type="gene ID" value="LOC109543392"/>
</dbReference>
<evidence type="ECO:0000256" key="4">
    <source>
        <dbReference type="ARBA" id="ARBA00022529"/>
    </source>
</evidence>
<dbReference type="HOGENOM" id="CLU_1837136_0_0_1"/>
<evidence type="ECO:0000256" key="2">
    <source>
        <dbReference type="ARBA" id="ARBA00007550"/>
    </source>
</evidence>
<evidence type="ECO:0000256" key="8">
    <source>
        <dbReference type="SAM" id="MobiDB-lite"/>
    </source>
</evidence>
<dbReference type="Pfam" id="PF03769">
    <property type="entry name" value="Attacin_C"/>
    <property type="match status" value="1"/>
</dbReference>
<dbReference type="GO" id="GO:0042742">
    <property type="term" value="P:defense response to bacterium"/>
    <property type="evidence" value="ECO:0007669"/>
    <property type="project" value="UniProtKB-KW"/>
</dbReference>
<evidence type="ECO:0000313" key="11">
    <source>
        <dbReference type="EMBL" id="ENN80351.1"/>
    </source>
</evidence>
<evidence type="ECO:0000256" key="6">
    <source>
        <dbReference type="ARBA" id="ARBA00022859"/>
    </source>
</evidence>
<comment type="similarity">
    <text evidence="2">Belongs to the attacin/sarcotoxin-2 family.</text>
</comment>
<evidence type="ECO:0000313" key="14">
    <source>
        <dbReference type="Proteomes" id="UP000019118"/>
    </source>
</evidence>
<dbReference type="GO" id="GO:0005576">
    <property type="term" value="C:extracellular region"/>
    <property type="evidence" value="ECO:0007669"/>
    <property type="project" value="UniProtKB-SubCell"/>
</dbReference>
<evidence type="ECO:0000259" key="10">
    <source>
        <dbReference type="Pfam" id="PF03769"/>
    </source>
</evidence>
<feature type="non-terminal residue" evidence="11">
    <location>
        <position position="1"/>
    </location>
</feature>
<dbReference type="EMBL" id="KB740558">
    <property type="protein sequence ID" value="ENN80351.1"/>
    <property type="molecule type" value="Genomic_DNA"/>
</dbReference>
<keyword evidence="9" id="KW-0732">Signal</keyword>
<dbReference type="EMBL" id="KB734632">
    <property type="protein sequence ID" value="ENN83532.1"/>
    <property type="molecule type" value="Genomic_DNA"/>
</dbReference>
<evidence type="ECO:0000256" key="9">
    <source>
        <dbReference type="SAM" id="SignalP"/>
    </source>
</evidence>
<keyword evidence="5" id="KW-0399">Innate immunity</keyword>
<dbReference type="EnsemblMetazoa" id="XM_019899176.1">
    <property type="protein sequence ID" value="XP_019754735.1"/>
    <property type="gene ID" value="LOC109533771"/>
</dbReference>
<reference evidence="13" key="2">
    <citation type="submission" date="2024-08" db="UniProtKB">
        <authorList>
            <consortium name="EnsemblMetazoa"/>
        </authorList>
    </citation>
    <scope>IDENTIFICATION</scope>
</reference>
<evidence type="ECO:0000313" key="13">
    <source>
        <dbReference type="EnsemblMetazoa" id="XP_019754735.1"/>
    </source>
</evidence>